<keyword evidence="4 7" id="KW-0456">Lyase</keyword>
<dbReference type="KEGG" id="cdx:CDES_07385"/>
<protein>
    <recommendedName>
        <fullName evidence="7">Coproporphyrin III ferrochelatase</fullName>
        <ecNumber evidence="7">4.99.1.9</ecNumber>
    </recommendedName>
</protein>
<dbReference type="PANTHER" id="PTHR11108">
    <property type="entry name" value="FERROCHELATASE"/>
    <property type="match status" value="1"/>
</dbReference>
<accession>A0A0M4CJF7</accession>
<evidence type="ECO:0000256" key="8">
    <source>
        <dbReference type="RuleBase" id="RU004185"/>
    </source>
</evidence>
<dbReference type="NCBIfam" id="TIGR00109">
    <property type="entry name" value="hemH"/>
    <property type="match status" value="1"/>
</dbReference>
<dbReference type="STRING" id="931089.CDES_07385"/>
<dbReference type="PANTHER" id="PTHR11108:SF1">
    <property type="entry name" value="FERROCHELATASE, MITOCHONDRIAL"/>
    <property type="match status" value="1"/>
</dbReference>
<dbReference type="Gene3D" id="3.40.50.1400">
    <property type="match status" value="2"/>
</dbReference>
<evidence type="ECO:0000313" key="9">
    <source>
        <dbReference type="EMBL" id="ALC05888.1"/>
    </source>
</evidence>
<evidence type="ECO:0000256" key="5">
    <source>
        <dbReference type="ARBA" id="ARBA00023244"/>
    </source>
</evidence>
<proteinExistence type="inferred from homology"/>
<dbReference type="SUPFAM" id="SSF53800">
    <property type="entry name" value="Chelatase"/>
    <property type="match status" value="1"/>
</dbReference>
<comment type="function">
    <text evidence="7">Involved in coproporphyrin-dependent heme b biosynthesis. Catalyzes the insertion of ferrous iron into coproporphyrin III to form Fe-coproporphyrin III.</text>
</comment>
<keyword evidence="5 7" id="KW-0627">Porphyrin biosynthesis</keyword>
<dbReference type="NCBIfam" id="NF000689">
    <property type="entry name" value="PRK00035.2-1"/>
    <property type="match status" value="1"/>
</dbReference>
<dbReference type="CDD" id="cd00419">
    <property type="entry name" value="Ferrochelatase_C"/>
    <property type="match status" value="1"/>
</dbReference>
<keyword evidence="7" id="KW-0479">Metal-binding</keyword>
<dbReference type="EMBL" id="CP009220">
    <property type="protein sequence ID" value="ALC05888.1"/>
    <property type="molecule type" value="Genomic_DNA"/>
</dbReference>
<organism evidence="9 10">
    <name type="scientific">Corynebacterium deserti GIMN1.010</name>
    <dbReference type="NCBI Taxonomy" id="931089"/>
    <lineage>
        <taxon>Bacteria</taxon>
        <taxon>Bacillati</taxon>
        <taxon>Actinomycetota</taxon>
        <taxon>Actinomycetes</taxon>
        <taxon>Mycobacteriales</taxon>
        <taxon>Corynebacteriaceae</taxon>
        <taxon>Corynebacterium</taxon>
    </lineage>
</organism>
<dbReference type="EC" id="4.99.1.9" evidence="7"/>
<dbReference type="Proteomes" id="UP000068067">
    <property type="component" value="Chromosome"/>
</dbReference>
<dbReference type="InterPro" id="IPR033659">
    <property type="entry name" value="Ferrochelatase_N"/>
</dbReference>
<dbReference type="HAMAP" id="MF_00323">
    <property type="entry name" value="Ferrochelatase"/>
    <property type="match status" value="1"/>
</dbReference>
<feature type="binding site" evidence="7">
    <location>
        <position position="291"/>
    </location>
    <ligand>
        <name>Fe(2+)</name>
        <dbReference type="ChEBI" id="CHEBI:29033"/>
    </ligand>
</feature>
<evidence type="ECO:0000256" key="4">
    <source>
        <dbReference type="ARBA" id="ARBA00023239"/>
    </source>
</evidence>
<feature type="binding site" evidence="7">
    <location>
        <position position="73"/>
    </location>
    <ligand>
        <name>Fe-coproporphyrin III</name>
        <dbReference type="ChEBI" id="CHEBI:68438"/>
    </ligand>
</feature>
<dbReference type="GO" id="GO:0046872">
    <property type="term" value="F:metal ion binding"/>
    <property type="evidence" value="ECO:0007669"/>
    <property type="project" value="UniProtKB-KW"/>
</dbReference>
<keyword evidence="3 7" id="KW-0350">Heme biosynthesis</keyword>
<gene>
    <name evidence="9" type="primary">hemH</name>
    <name evidence="7" type="synonym">cpfC</name>
    <name evidence="9" type="ORF">CDES_07385</name>
</gene>
<dbReference type="AlphaFoldDB" id="A0A0M4CJF7"/>
<feature type="binding site" evidence="7">
    <location>
        <position position="204"/>
    </location>
    <ligand>
        <name>Fe(2+)</name>
        <dbReference type="ChEBI" id="CHEBI:29033"/>
    </ligand>
</feature>
<name>A0A0M4CJF7_9CORY</name>
<comment type="caution">
    <text evidence="7">Lacks conserved residue(s) required for the propagation of feature annotation.</text>
</comment>
<keyword evidence="2 7" id="KW-0408">Iron</keyword>
<dbReference type="UniPathway" id="UPA00252"/>
<dbReference type="GO" id="GO:0004325">
    <property type="term" value="F:ferrochelatase activity"/>
    <property type="evidence" value="ECO:0007669"/>
    <property type="project" value="UniProtKB-UniRule"/>
</dbReference>
<dbReference type="Pfam" id="PF00762">
    <property type="entry name" value="Ferrochelatase"/>
    <property type="match status" value="1"/>
</dbReference>
<feature type="binding site" evidence="7">
    <location>
        <position position="142"/>
    </location>
    <ligand>
        <name>Fe-coproporphyrin III</name>
        <dbReference type="ChEBI" id="CHEBI:68438"/>
    </ligand>
</feature>
<evidence type="ECO:0000256" key="6">
    <source>
        <dbReference type="ARBA" id="ARBA00024536"/>
    </source>
</evidence>
<evidence type="ECO:0000256" key="1">
    <source>
        <dbReference type="ARBA" id="ARBA00004744"/>
    </source>
</evidence>
<dbReference type="GO" id="GO:0005737">
    <property type="term" value="C:cytoplasm"/>
    <property type="evidence" value="ECO:0007669"/>
    <property type="project" value="UniProtKB-SubCell"/>
</dbReference>
<evidence type="ECO:0000313" key="10">
    <source>
        <dbReference type="Proteomes" id="UP000068067"/>
    </source>
</evidence>
<evidence type="ECO:0000256" key="3">
    <source>
        <dbReference type="ARBA" id="ARBA00023133"/>
    </source>
</evidence>
<dbReference type="InterPro" id="IPR001015">
    <property type="entry name" value="Ferrochelatase"/>
</dbReference>
<comment type="subcellular location">
    <subcellularLocation>
        <location evidence="7">Cytoplasm</location>
    </subcellularLocation>
</comment>
<comment type="pathway">
    <text evidence="1 7">Porphyrin-containing compound metabolism; protoheme biosynthesis.</text>
</comment>
<comment type="similarity">
    <text evidence="7 8">Belongs to the ferrochelatase family.</text>
</comment>
<dbReference type="PATRIC" id="fig|931089.4.peg.1491"/>
<dbReference type="InterPro" id="IPR033644">
    <property type="entry name" value="Ferrochelatase_C"/>
</dbReference>
<keyword evidence="7" id="KW-0963">Cytoplasm</keyword>
<dbReference type="GO" id="GO:0006783">
    <property type="term" value="P:heme biosynthetic process"/>
    <property type="evidence" value="ECO:0007669"/>
    <property type="project" value="UniProtKB-UniRule"/>
</dbReference>
<sequence>MRFCALSIKSWYAPRMNDRTSDAFDALLVLSFGGPEGHEEVRPFLENVTRGRGIPPERLDDVAVHYHHFGGVSPINGLNKEIIANVEQELSSRGMNLPVYFGNRNWKPFGNEAADQMAADGVKNALVFATSAWGGYSGCRQYQEDIQGMIAHLGEQGRKITFTKLRQFYDHPRFVATMARLVQESYDKLSDELRQDARLVFTAHSIPLSADTASGAPEDGSLYSAQVRQASELIAQAVGIEDFDVVWQSRSGSPHIPWLEPDIVDHAIELHESGHKALVVCPVGFISDHMEVIWDLDSELMEEAEKRGLVVERVATVGPTQDFAALVVDLIEEVEMKRTIERLGKLPSRGCSVNGAPCNDGCCAPAKRPTTLVNPNAPSAAHTSS</sequence>
<dbReference type="CDD" id="cd03411">
    <property type="entry name" value="Ferrochelatase_N"/>
    <property type="match status" value="1"/>
</dbReference>
<reference evidence="9 10" key="1">
    <citation type="submission" date="2014-08" db="EMBL/GenBank/DDBJ databases">
        <title>Complete genome sequence of Corynebacterium deserti GIMN1.010 (=DSM 45689), isolated from desert sand in western China.</title>
        <authorList>
            <person name="Ruckert C."/>
            <person name="Albersmeier A."/>
            <person name="Kalinowski J."/>
        </authorList>
    </citation>
    <scope>NUCLEOTIDE SEQUENCE [LARGE SCALE GENOMIC DNA]</scope>
    <source>
        <strain evidence="9 10">GIMN1.010</strain>
    </source>
</reference>
<evidence type="ECO:0000256" key="2">
    <source>
        <dbReference type="ARBA" id="ARBA00023004"/>
    </source>
</evidence>
<comment type="catalytic activity">
    <reaction evidence="6">
        <text>Fe-coproporphyrin III + 2 H(+) = coproporphyrin III + Fe(2+)</text>
        <dbReference type="Rhea" id="RHEA:49572"/>
        <dbReference type="ChEBI" id="CHEBI:15378"/>
        <dbReference type="ChEBI" id="CHEBI:29033"/>
        <dbReference type="ChEBI" id="CHEBI:68438"/>
        <dbReference type="ChEBI" id="CHEBI:131725"/>
        <dbReference type="EC" id="4.99.1.9"/>
    </reaction>
    <physiologicalReaction direction="right-to-left" evidence="6">
        <dbReference type="Rhea" id="RHEA:49574"/>
    </physiologicalReaction>
</comment>
<keyword evidence="10" id="KW-1185">Reference proteome</keyword>
<evidence type="ECO:0000256" key="7">
    <source>
        <dbReference type="HAMAP-Rule" id="MF_00323"/>
    </source>
</evidence>